<gene>
    <name evidence="1" type="ORF">L6164_001525</name>
</gene>
<name>A0ACB9QC36_BAUVA</name>
<reference evidence="1 2" key="1">
    <citation type="journal article" date="2022" name="DNA Res.">
        <title>Chromosomal-level genome assembly of the orchid tree Bauhinia variegata (Leguminosae; Cercidoideae) supports the allotetraploid origin hypothesis of Bauhinia.</title>
        <authorList>
            <person name="Zhong Y."/>
            <person name="Chen Y."/>
            <person name="Zheng D."/>
            <person name="Pang J."/>
            <person name="Liu Y."/>
            <person name="Luo S."/>
            <person name="Meng S."/>
            <person name="Qian L."/>
            <person name="Wei D."/>
            <person name="Dai S."/>
            <person name="Zhou R."/>
        </authorList>
    </citation>
    <scope>NUCLEOTIDE SEQUENCE [LARGE SCALE GENOMIC DNA]</scope>
    <source>
        <strain evidence="1">BV-YZ2020</strain>
    </source>
</reference>
<proteinExistence type="predicted"/>
<dbReference type="EMBL" id="CM039426">
    <property type="protein sequence ID" value="KAI4357587.1"/>
    <property type="molecule type" value="Genomic_DNA"/>
</dbReference>
<sequence length="314" mass="35763">MDETRKPSTSISSSDLTVEETGPPHESLFLVLAYLPVYELLTVSQVCKSLRDAVNKDILPWLNLILDKPLNSRLTDEILVGIASKAKGRLQTLALINCAKITDHGFLRVIEENLLIDKLFIPECTGISPEGILKAVEILCHGNHCLSSLRINGIYNLRKEHLDMLGIYLKNHLQSEEQKNPKPIYYHQRCNLLSLNREENPWTIDLEICPLCCEVRMVFDCPKGACKQRRGCKFCIPRCENCGECIESDQIEETACADFLCLKCWLQLPKCNFCNKPYCKQHRNWQCSSTESGFVCKACDDKQFLGYLVGDVEW</sequence>
<organism evidence="1 2">
    <name type="scientific">Bauhinia variegata</name>
    <name type="common">Purple orchid tree</name>
    <name type="synonym">Phanera variegata</name>
    <dbReference type="NCBI Taxonomy" id="167791"/>
    <lineage>
        <taxon>Eukaryota</taxon>
        <taxon>Viridiplantae</taxon>
        <taxon>Streptophyta</taxon>
        <taxon>Embryophyta</taxon>
        <taxon>Tracheophyta</taxon>
        <taxon>Spermatophyta</taxon>
        <taxon>Magnoliopsida</taxon>
        <taxon>eudicotyledons</taxon>
        <taxon>Gunneridae</taxon>
        <taxon>Pentapetalae</taxon>
        <taxon>rosids</taxon>
        <taxon>fabids</taxon>
        <taxon>Fabales</taxon>
        <taxon>Fabaceae</taxon>
        <taxon>Cercidoideae</taxon>
        <taxon>Cercideae</taxon>
        <taxon>Bauhiniinae</taxon>
        <taxon>Bauhinia</taxon>
    </lineage>
</organism>
<keyword evidence="2" id="KW-1185">Reference proteome</keyword>
<accession>A0ACB9QC36</accession>
<dbReference type="Proteomes" id="UP000828941">
    <property type="component" value="Chromosome 1"/>
</dbReference>
<evidence type="ECO:0000313" key="1">
    <source>
        <dbReference type="EMBL" id="KAI4357587.1"/>
    </source>
</evidence>
<evidence type="ECO:0000313" key="2">
    <source>
        <dbReference type="Proteomes" id="UP000828941"/>
    </source>
</evidence>
<comment type="caution">
    <text evidence="1">The sequence shown here is derived from an EMBL/GenBank/DDBJ whole genome shotgun (WGS) entry which is preliminary data.</text>
</comment>
<protein>
    <submittedName>
        <fullName evidence="1">Uncharacterized protein</fullName>
    </submittedName>
</protein>